<feature type="compositionally biased region" description="Polar residues" evidence="1">
    <location>
        <begin position="17"/>
        <end position="26"/>
    </location>
</feature>
<comment type="caution">
    <text evidence="4">The sequence shown here is derived from an EMBL/GenBank/DDBJ whole genome shotgun (WGS) entry which is preliminary data.</text>
</comment>
<feature type="transmembrane region" description="Helical" evidence="2">
    <location>
        <begin position="206"/>
        <end position="231"/>
    </location>
</feature>
<keyword evidence="2" id="KW-0812">Transmembrane</keyword>
<feature type="domain" description="EF-hand" evidence="3">
    <location>
        <begin position="177"/>
        <end position="212"/>
    </location>
</feature>
<feature type="compositionally biased region" description="Low complexity" evidence="1">
    <location>
        <begin position="27"/>
        <end position="47"/>
    </location>
</feature>
<gene>
    <name evidence="4" type="ORF">PXEA_LOCUS223</name>
</gene>
<dbReference type="SUPFAM" id="SSF47473">
    <property type="entry name" value="EF-hand"/>
    <property type="match status" value="1"/>
</dbReference>
<evidence type="ECO:0000259" key="3">
    <source>
        <dbReference type="PROSITE" id="PS50222"/>
    </source>
</evidence>
<dbReference type="PROSITE" id="PS50222">
    <property type="entry name" value="EF_HAND_2"/>
    <property type="match status" value="1"/>
</dbReference>
<keyword evidence="2" id="KW-0472">Membrane</keyword>
<dbReference type="InterPro" id="IPR011992">
    <property type="entry name" value="EF-hand-dom_pair"/>
</dbReference>
<feature type="region of interest" description="Disordered" evidence="1">
    <location>
        <begin position="1"/>
        <end position="70"/>
    </location>
</feature>
<organism evidence="4 5">
    <name type="scientific">Protopolystoma xenopodis</name>
    <dbReference type="NCBI Taxonomy" id="117903"/>
    <lineage>
        <taxon>Eukaryota</taxon>
        <taxon>Metazoa</taxon>
        <taxon>Spiralia</taxon>
        <taxon>Lophotrochozoa</taxon>
        <taxon>Platyhelminthes</taxon>
        <taxon>Monogenea</taxon>
        <taxon>Polyopisthocotylea</taxon>
        <taxon>Polystomatidea</taxon>
        <taxon>Polystomatidae</taxon>
        <taxon>Protopolystoma</taxon>
    </lineage>
</organism>
<sequence>MAGDSTLGFRSKGSFGPGTSSSPVRQSTSRVSSLESLRSSAISASVTNTVTSGGVSRPYEPRSEQSTVSNLQAPTVSAANVTKTGKQTFEERRLRSQRAPIKRRTLGSLSLRLGCNGVPLTRPSSRGSGGSVTPVHISTDVTAISSLSGSGQTPGLQLSPDEFLLVFSRHAASFEGASSEELKCAFQVIDRTGRGYICYRDLVEAAFYFCLLLASISILFQTFLPSAPALCNPTRNRFRQRNQLSDGELIAEAVAKEASRCVCQPQYLPQRVEADKYRVRGFLGSRRQMNYLN</sequence>
<evidence type="ECO:0000256" key="2">
    <source>
        <dbReference type="SAM" id="Phobius"/>
    </source>
</evidence>
<keyword evidence="5" id="KW-1185">Reference proteome</keyword>
<dbReference type="GO" id="GO:0005509">
    <property type="term" value="F:calcium ion binding"/>
    <property type="evidence" value="ECO:0007669"/>
    <property type="project" value="InterPro"/>
</dbReference>
<evidence type="ECO:0000313" key="4">
    <source>
        <dbReference type="EMBL" id="VEL06783.1"/>
    </source>
</evidence>
<dbReference type="InterPro" id="IPR002048">
    <property type="entry name" value="EF_hand_dom"/>
</dbReference>
<accession>A0A448WA47</accession>
<evidence type="ECO:0000256" key="1">
    <source>
        <dbReference type="SAM" id="MobiDB-lite"/>
    </source>
</evidence>
<dbReference type="Proteomes" id="UP000784294">
    <property type="component" value="Unassembled WGS sequence"/>
</dbReference>
<dbReference type="EMBL" id="CAAALY010000389">
    <property type="protein sequence ID" value="VEL06783.1"/>
    <property type="molecule type" value="Genomic_DNA"/>
</dbReference>
<protein>
    <recommendedName>
        <fullName evidence="3">EF-hand domain-containing protein</fullName>
    </recommendedName>
</protein>
<proteinExistence type="predicted"/>
<name>A0A448WA47_9PLAT</name>
<reference evidence="4" key="1">
    <citation type="submission" date="2018-11" db="EMBL/GenBank/DDBJ databases">
        <authorList>
            <consortium name="Pathogen Informatics"/>
        </authorList>
    </citation>
    <scope>NUCLEOTIDE SEQUENCE</scope>
</reference>
<keyword evidence="2" id="KW-1133">Transmembrane helix</keyword>
<dbReference type="AlphaFoldDB" id="A0A448WA47"/>
<evidence type="ECO:0000313" key="5">
    <source>
        <dbReference type="Proteomes" id="UP000784294"/>
    </source>
</evidence>